<evidence type="ECO:0000313" key="8">
    <source>
        <dbReference type="Proteomes" id="UP000199475"/>
    </source>
</evidence>
<organism evidence="7 8">
    <name type="scientific">Tessaracoccus oleiagri</name>
    <dbReference type="NCBI Taxonomy" id="686624"/>
    <lineage>
        <taxon>Bacteria</taxon>
        <taxon>Bacillati</taxon>
        <taxon>Actinomycetota</taxon>
        <taxon>Actinomycetes</taxon>
        <taxon>Propionibacteriales</taxon>
        <taxon>Propionibacteriaceae</taxon>
        <taxon>Tessaracoccus</taxon>
    </lineage>
</organism>
<keyword evidence="2" id="KW-0813">Transport</keyword>
<dbReference type="CDD" id="cd03257">
    <property type="entry name" value="ABC_NikE_OppD_transporters"/>
    <property type="match status" value="2"/>
</dbReference>
<dbReference type="InterPro" id="IPR003439">
    <property type="entry name" value="ABC_transporter-like_ATP-bd"/>
</dbReference>
<dbReference type="GO" id="GO:0005524">
    <property type="term" value="F:ATP binding"/>
    <property type="evidence" value="ECO:0007669"/>
    <property type="project" value="UniProtKB-KW"/>
</dbReference>
<dbReference type="Pfam" id="PF08352">
    <property type="entry name" value="oligo_HPY"/>
    <property type="match status" value="2"/>
</dbReference>
<dbReference type="STRING" id="686624.SAMN04488242_0842"/>
<feature type="domain" description="ABC transporter" evidence="6">
    <location>
        <begin position="9"/>
        <end position="256"/>
    </location>
</feature>
<dbReference type="InterPro" id="IPR027417">
    <property type="entry name" value="P-loop_NTPase"/>
</dbReference>
<dbReference type="Proteomes" id="UP000199475">
    <property type="component" value="Unassembled WGS sequence"/>
</dbReference>
<feature type="domain" description="ABC transporter" evidence="6">
    <location>
        <begin position="291"/>
        <end position="546"/>
    </location>
</feature>
<dbReference type="PROSITE" id="PS00211">
    <property type="entry name" value="ABC_TRANSPORTER_1"/>
    <property type="match status" value="2"/>
</dbReference>
<dbReference type="EMBL" id="FNGP01000001">
    <property type="protein sequence ID" value="SDL22615.1"/>
    <property type="molecule type" value="Genomic_DNA"/>
</dbReference>
<dbReference type="SMART" id="SM00382">
    <property type="entry name" value="AAA"/>
    <property type="match status" value="2"/>
</dbReference>
<sequence>MTRSTDPFVRIQDLAISYRTAQGRPPVHVVHDVSLQVELGQTLAIVGESGSGKSTVARTLLGYLRPGSFVRGGSVTVGGQDVFALKGPELRELRGGTVALVAQNAGQALTPSMRIGKQVAEALTVHGGAASDERVAELLDQVALPNRLARSYPHELSGGQQQRVAIAMAVAARPQALVLDEPTTALDVVTQAGVLRLLRDLSDELNAATLLVSHDLGVVAGMADDVLVMRDGRQVEYRPARELFAAPADDYTRMLLASAPRLTDDGLVEVTDDGTRRVRSRVDVRDTEALIRGSDVRVTYGRGSRAVHAVNGVDLEVRRGEVVALVGESGSGKSTLAWSVAGLTPPSGGALTYSGGAATDPEGTEVAEADLTKPVRRRPLGLRRRIQLVFQNADTALNPRLTVGTSIRRPLQLFRTARGKEKQRVGELLGQVELPAEFARRLPGQLSGGQRQRIGIARALAGDPTVIIADEITTALDVSVQASVLRLLDDIRRENRLACIFISHDLAVVRGIADRVLVMHDALVVEEGLTAAVFGNPRHPYTRELLSATLVVPDGASATAQGPSGDAEWVMQDPLAQAGSERTWKPDPDGAWEDHGDGHRSRAWLPVDAPSEHP</sequence>
<evidence type="ECO:0000256" key="3">
    <source>
        <dbReference type="ARBA" id="ARBA00022741"/>
    </source>
</evidence>
<evidence type="ECO:0000256" key="1">
    <source>
        <dbReference type="ARBA" id="ARBA00005417"/>
    </source>
</evidence>
<keyword evidence="8" id="KW-1185">Reference proteome</keyword>
<proteinExistence type="inferred from homology"/>
<keyword evidence="4 7" id="KW-0067">ATP-binding</keyword>
<dbReference type="InterPro" id="IPR050319">
    <property type="entry name" value="ABC_transp_ATP-bind"/>
</dbReference>
<dbReference type="PANTHER" id="PTHR43776">
    <property type="entry name" value="TRANSPORT ATP-BINDING PROTEIN"/>
    <property type="match status" value="1"/>
</dbReference>
<dbReference type="GO" id="GO:0055085">
    <property type="term" value="P:transmembrane transport"/>
    <property type="evidence" value="ECO:0007669"/>
    <property type="project" value="UniProtKB-ARBA"/>
</dbReference>
<keyword evidence="3" id="KW-0547">Nucleotide-binding</keyword>
<evidence type="ECO:0000256" key="2">
    <source>
        <dbReference type="ARBA" id="ARBA00022448"/>
    </source>
</evidence>
<dbReference type="InterPro" id="IPR013563">
    <property type="entry name" value="Oligopep_ABC_C"/>
</dbReference>
<dbReference type="GO" id="GO:0016887">
    <property type="term" value="F:ATP hydrolysis activity"/>
    <property type="evidence" value="ECO:0007669"/>
    <property type="project" value="InterPro"/>
</dbReference>
<dbReference type="InterPro" id="IPR017871">
    <property type="entry name" value="ABC_transporter-like_CS"/>
</dbReference>
<evidence type="ECO:0000256" key="4">
    <source>
        <dbReference type="ARBA" id="ARBA00022840"/>
    </source>
</evidence>
<reference evidence="7 8" key="1">
    <citation type="submission" date="2016-10" db="EMBL/GenBank/DDBJ databases">
        <authorList>
            <person name="de Groot N.N."/>
        </authorList>
    </citation>
    <scope>NUCLEOTIDE SEQUENCE [LARGE SCALE GENOMIC DNA]</scope>
    <source>
        <strain evidence="7 8">CGMCC 1.9159</strain>
    </source>
</reference>
<evidence type="ECO:0000256" key="5">
    <source>
        <dbReference type="SAM" id="MobiDB-lite"/>
    </source>
</evidence>
<dbReference type="NCBIfam" id="NF008453">
    <property type="entry name" value="PRK11308.1"/>
    <property type="match status" value="2"/>
</dbReference>
<dbReference type="PANTHER" id="PTHR43776:SF7">
    <property type="entry name" value="D,D-DIPEPTIDE TRANSPORT ATP-BINDING PROTEIN DDPF-RELATED"/>
    <property type="match status" value="1"/>
</dbReference>
<comment type="similarity">
    <text evidence="1">Belongs to the ABC transporter superfamily.</text>
</comment>
<dbReference type="Pfam" id="PF00005">
    <property type="entry name" value="ABC_tran"/>
    <property type="match status" value="2"/>
</dbReference>
<evidence type="ECO:0000313" key="7">
    <source>
        <dbReference type="EMBL" id="SDL22615.1"/>
    </source>
</evidence>
<gene>
    <name evidence="7" type="ORF">SAMN04488242_0842</name>
</gene>
<protein>
    <submittedName>
        <fullName evidence="7">Peptide/nickel transport system ATP-binding protein</fullName>
    </submittedName>
</protein>
<accession>A0A1G9IC35</accession>
<dbReference type="GO" id="GO:0015833">
    <property type="term" value="P:peptide transport"/>
    <property type="evidence" value="ECO:0007669"/>
    <property type="project" value="InterPro"/>
</dbReference>
<dbReference type="SUPFAM" id="SSF52540">
    <property type="entry name" value="P-loop containing nucleoside triphosphate hydrolases"/>
    <property type="match status" value="2"/>
</dbReference>
<dbReference type="Gene3D" id="3.40.50.300">
    <property type="entry name" value="P-loop containing nucleotide triphosphate hydrolases"/>
    <property type="match status" value="2"/>
</dbReference>
<feature type="region of interest" description="Disordered" evidence="5">
    <location>
        <begin position="556"/>
        <end position="614"/>
    </location>
</feature>
<dbReference type="AlphaFoldDB" id="A0A1G9IC35"/>
<name>A0A1G9IC35_9ACTN</name>
<dbReference type="PROSITE" id="PS50893">
    <property type="entry name" value="ABC_TRANSPORTER_2"/>
    <property type="match status" value="2"/>
</dbReference>
<dbReference type="RefSeq" id="WP_218118311.1">
    <property type="nucleotide sequence ID" value="NZ_FNGP01000001.1"/>
</dbReference>
<feature type="compositionally biased region" description="Basic and acidic residues" evidence="5">
    <location>
        <begin position="582"/>
        <end position="600"/>
    </location>
</feature>
<evidence type="ECO:0000259" key="6">
    <source>
        <dbReference type="PROSITE" id="PS50893"/>
    </source>
</evidence>
<dbReference type="InterPro" id="IPR003593">
    <property type="entry name" value="AAA+_ATPase"/>
</dbReference>